<keyword evidence="3" id="KW-1185">Reference proteome</keyword>
<dbReference type="RefSeq" id="WP_163197197.1">
    <property type="nucleotide sequence ID" value="NZ_WHZV01000005.1"/>
</dbReference>
<feature type="compositionally biased region" description="Basic and acidic residues" evidence="1">
    <location>
        <begin position="153"/>
        <end position="165"/>
    </location>
</feature>
<proteinExistence type="predicted"/>
<evidence type="ECO:0000313" key="2">
    <source>
        <dbReference type="EMBL" id="NEG55463.1"/>
    </source>
</evidence>
<dbReference type="AlphaFoldDB" id="A0A6L9SUE6"/>
<reference evidence="2 3" key="1">
    <citation type="submission" date="2019-10" db="EMBL/GenBank/DDBJ databases">
        <title>Bifidobacterium from non-human primates.</title>
        <authorList>
            <person name="Modesto M."/>
        </authorList>
    </citation>
    <scope>NUCLEOTIDE SEQUENCE [LARGE SCALE GENOMIC DNA]</scope>
    <source>
        <strain evidence="2 3">SMA15</strain>
    </source>
</reference>
<dbReference type="Proteomes" id="UP000483293">
    <property type="component" value="Unassembled WGS sequence"/>
</dbReference>
<protein>
    <recommendedName>
        <fullName evidence="4">Scaffolding protein</fullName>
    </recommendedName>
</protein>
<organism evidence="2 3">
    <name type="scientific">Bifidobacterium platyrrhinorum</name>
    <dbReference type="NCBI Taxonomy" id="2661628"/>
    <lineage>
        <taxon>Bacteria</taxon>
        <taxon>Bacillati</taxon>
        <taxon>Actinomycetota</taxon>
        <taxon>Actinomycetes</taxon>
        <taxon>Bifidobacteriales</taxon>
        <taxon>Bifidobacteriaceae</taxon>
        <taxon>Bifidobacterium</taxon>
    </lineage>
</organism>
<accession>A0A6L9SUE6</accession>
<gene>
    <name evidence="2" type="ORF">GFD21_06750</name>
</gene>
<feature type="compositionally biased region" description="Basic and acidic residues" evidence="1">
    <location>
        <begin position="123"/>
        <end position="134"/>
    </location>
</feature>
<dbReference type="EMBL" id="WHZV01000005">
    <property type="protein sequence ID" value="NEG55463.1"/>
    <property type="molecule type" value="Genomic_DNA"/>
</dbReference>
<feature type="region of interest" description="Disordered" evidence="1">
    <location>
        <begin position="1"/>
        <end position="60"/>
    </location>
</feature>
<feature type="compositionally biased region" description="Basic residues" evidence="1">
    <location>
        <begin position="166"/>
        <end position="175"/>
    </location>
</feature>
<evidence type="ECO:0000256" key="1">
    <source>
        <dbReference type="SAM" id="MobiDB-lite"/>
    </source>
</evidence>
<evidence type="ECO:0008006" key="4">
    <source>
        <dbReference type="Google" id="ProtNLM"/>
    </source>
</evidence>
<evidence type="ECO:0000313" key="3">
    <source>
        <dbReference type="Proteomes" id="UP000483293"/>
    </source>
</evidence>
<feature type="compositionally biased region" description="Polar residues" evidence="1">
    <location>
        <begin position="7"/>
        <end position="16"/>
    </location>
</feature>
<comment type="caution">
    <text evidence="2">The sequence shown here is derived from an EMBL/GenBank/DDBJ whole genome shotgun (WGS) entry which is preliminary data.</text>
</comment>
<feature type="region of interest" description="Disordered" evidence="1">
    <location>
        <begin position="116"/>
        <end position="175"/>
    </location>
</feature>
<sequence length="175" mass="19479">MADNEETQTTPDTETGPQVKPETGADESANVQAEPQTDSDEVAKWKAMSRKNQKQSEANLHQLQQVQAELAQMKTDNARLTAKNTHPQITDDVLALCSETEPDKIAAWAEQYAKLNPVNAGEVKPKPARNDPEALKTSLLAENPQGVTNPKPKRGDAYKRSQERQKSRRRNHKTN</sequence>
<name>A0A6L9SUE6_9BIFI</name>